<feature type="domain" description="Sulfatase N-terminal" evidence="19">
    <location>
        <begin position="30"/>
        <end position="434"/>
    </location>
</feature>
<evidence type="ECO:0000256" key="5">
    <source>
        <dbReference type="ARBA" id="ARBA00022729"/>
    </source>
</evidence>
<evidence type="ECO:0000256" key="8">
    <source>
        <dbReference type="ARBA" id="ARBA00023145"/>
    </source>
</evidence>
<organism evidence="20 21">
    <name type="scientific">Strongylocentrotus purpuratus</name>
    <name type="common">Purple sea urchin</name>
    <dbReference type="NCBI Taxonomy" id="7668"/>
    <lineage>
        <taxon>Eukaryota</taxon>
        <taxon>Metazoa</taxon>
        <taxon>Echinodermata</taxon>
        <taxon>Eleutherozoa</taxon>
        <taxon>Echinozoa</taxon>
        <taxon>Echinoidea</taxon>
        <taxon>Euechinoidea</taxon>
        <taxon>Echinacea</taxon>
        <taxon>Camarodonta</taxon>
        <taxon>Echinidea</taxon>
        <taxon>Strongylocentrotidae</taxon>
        <taxon>Strongylocentrotus</taxon>
    </lineage>
</organism>
<evidence type="ECO:0000256" key="15">
    <source>
        <dbReference type="ARBA" id="ARBA00066413"/>
    </source>
</evidence>
<feature type="chain" id="PRO_5029876418" description="Iduronate 2-sulfatase" evidence="18">
    <location>
        <begin position="28"/>
        <end position="592"/>
    </location>
</feature>
<keyword evidence="21" id="KW-1185">Reference proteome</keyword>
<evidence type="ECO:0000313" key="21">
    <source>
        <dbReference type="Proteomes" id="UP000007110"/>
    </source>
</evidence>
<name>A0A7M7NBX0_STRPU</name>
<evidence type="ECO:0000259" key="19">
    <source>
        <dbReference type="Pfam" id="PF00884"/>
    </source>
</evidence>
<dbReference type="InParanoid" id="A0A7M7NBX0"/>
<dbReference type="Proteomes" id="UP000007110">
    <property type="component" value="Unassembled WGS sequence"/>
</dbReference>
<dbReference type="PANTHER" id="PTHR45953:SF1">
    <property type="entry name" value="IDURONATE 2-SULFATASE"/>
    <property type="match status" value="1"/>
</dbReference>
<dbReference type="AlphaFoldDB" id="A0A7M7NBX0"/>
<keyword evidence="9" id="KW-1015">Disulfide bond</keyword>
<dbReference type="PROSITE" id="PS00149">
    <property type="entry name" value="SULFATASE_2"/>
    <property type="match status" value="1"/>
</dbReference>
<dbReference type="SUPFAM" id="SSF53649">
    <property type="entry name" value="Alkaline phosphatase-like"/>
    <property type="match status" value="1"/>
</dbReference>
<evidence type="ECO:0000256" key="11">
    <source>
        <dbReference type="ARBA" id="ARBA00023228"/>
    </source>
</evidence>
<dbReference type="GO" id="GO:0005764">
    <property type="term" value="C:lysosome"/>
    <property type="evidence" value="ECO:0000318"/>
    <property type="project" value="GO_Central"/>
</dbReference>
<dbReference type="Gene3D" id="3.40.720.10">
    <property type="entry name" value="Alkaline Phosphatase, subunit A"/>
    <property type="match status" value="1"/>
</dbReference>
<sequence length="592" mass="66202">MLIVEGTMKNIVAILCVLLHVSNSALSEKPNVLFIVIDDLRASLGCYGGPIISPNIDQLASKSALFTNAMVQQSVCAPSRTSFLTGRRPDTTRLYDFGSYWRRHAGNYTTLPQHFKENGYFTASVGKVFHPGVTSGGHDDYPYSWSVPPYHPPTEQYTGAKVCPTLDGTLHNNVMCPVNVSVMPQKSLPDIQSLEFSSSILKNLSVALHPTNKQGKPIETGQPSQDMQPPFFLAVGFHKPHIPWKYPEEFKSLYPIESVSIATNPYRSPTQPDVAYEDYYTMRTYREDVKAMNMSFPFGTIPLKFHAPMRQSYYAAASYTDSLVGKLLQTLNETGFSNNTIVVLFGDHGWQLGEHAEWCKYSNYELATRVPLIVHIPGVTDKPMSSPIKNQLQNSLKMIQSQDNVKLSAASGMVVAEFVELVDLFPTLSDLAGITVPPVCPPEPFNVTLCSEGYSFAPLLEPVQGSNTILQKDGMKKLTSKRYSRWKNATFSQYPRPGVIPNKKTDLPSLGDITVMGYSMRTKDHHYTEWIGFNPKNFQGNWTDVKATELYFNGLDYDQNQNVAADPQFKDIVKQLSYQLQMGWRESLPVPA</sequence>
<keyword evidence="10" id="KW-0325">Glycoprotein</keyword>
<dbReference type="PANTHER" id="PTHR45953">
    <property type="entry name" value="IDURONATE 2-SULFATASE"/>
    <property type="match status" value="1"/>
</dbReference>
<dbReference type="CDD" id="cd16030">
    <property type="entry name" value="iduronate-2-sulfatase"/>
    <property type="match status" value="1"/>
</dbReference>
<comment type="function">
    <text evidence="13">Lysosomal enzyme involved in the degradation pathway of dermatan sulfate and heparan sulfate.</text>
</comment>
<protein>
    <recommendedName>
        <fullName evidence="16">Iduronate 2-sulfatase</fullName>
        <ecNumber evidence="15">3.1.6.13</ecNumber>
    </recommendedName>
    <alternativeName>
        <fullName evidence="17">Alpha-L-iduronate sulfate sulfatase</fullName>
    </alternativeName>
</protein>
<keyword evidence="7" id="KW-0106">Calcium</keyword>
<dbReference type="KEGG" id="spu:115918435"/>
<evidence type="ECO:0000256" key="1">
    <source>
        <dbReference type="ARBA" id="ARBA00001913"/>
    </source>
</evidence>
<dbReference type="InterPro" id="IPR024607">
    <property type="entry name" value="Sulfatase_CS"/>
</dbReference>
<evidence type="ECO:0000313" key="20">
    <source>
        <dbReference type="EnsemblMetazoa" id="XP_030834209"/>
    </source>
</evidence>
<dbReference type="GO" id="GO:0043202">
    <property type="term" value="C:lysosomal lumen"/>
    <property type="evidence" value="ECO:0007669"/>
    <property type="project" value="UniProtKB-ARBA"/>
</dbReference>
<keyword evidence="8" id="KW-0865">Zymogen</keyword>
<evidence type="ECO:0000256" key="17">
    <source>
        <dbReference type="ARBA" id="ARBA00081076"/>
    </source>
</evidence>
<keyword evidence="11" id="KW-0458">Lysosome</keyword>
<evidence type="ECO:0000256" key="7">
    <source>
        <dbReference type="ARBA" id="ARBA00022837"/>
    </source>
</evidence>
<comment type="subcellular location">
    <subcellularLocation>
        <location evidence="2">Lysosome</location>
    </subcellularLocation>
</comment>
<accession>A0A7M7NBX0</accession>
<dbReference type="FunFam" id="3.40.720.10:FF:000027">
    <property type="entry name" value="iduronate 2-sulfatase"/>
    <property type="match status" value="1"/>
</dbReference>
<dbReference type="InterPro" id="IPR017850">
    <property type="entry name" value="Alkaline_phosphatase_core_sf"/>
</dbReference>
<dbReference type="InterPro" id="IPR000917">
    <property type="entry name" value="Sulfatase_N"/>
</dbReference>
<dbReference type="PROSITE" id="PS00523">
    <property type="entry name" value="SULFATASE_1"/>
    <property type="match status" value="1"/>
</dbReference>
<dbReference type="GO" id="GO:0004423">
    <property type="term" value="F:iduronate-2-sulfatase activity"/>
    <property type="evidence" value="ECO:0000318"/>
    <property type="project" value="GO_Central"/>
</dbReference>
<evidence type="ECO:0000256" key="16">
    <source>
        <dbReference type="ARBA" id="ARBA00068336"/>
    </source>
</evidence>
<evidence type="ECO:0000256" key="13">
    <source>
        <dbReference type="ARBA" id="ARBA00056350"/>
    </source>
</evidence>
<feature type="signal peptide" evidence="18">
    <location>
        <begin position="1"/>
        <end position="27"/>
    </location>
</feature>
<dbReference type="GO" id="GO:0046872">
    <property type="term" value="F:metal ion binding"/>
    <property type="evidence" value="ECO:0007669"/>
    <property type="project" value="UniProtKB-KW"/>
</dbReference>
<dbReference type="EnsemblMetazoa" id="XM_030978349">
    <property type="protein sequence ID" value="XP_030834209"/>
    <property type="gene ID" value="LOC115918435"/>
</dbReference>
<dbReference type="RefSeq" id="XP_030834209.1">
    <property type="nucleotide sequence ID" value="XM_030978349.1"/>
</dbReference>
<dbReference type="InterPro" id="IPR035874">
    <property type="entry name" value="IDS"/>
</dbReference>
<dbReference type="OMA" id="NCNASEP"/>
<comment type="catalytic activity">
    <reaction evidence="12">
        <text>Hydrolysis of the 2-sulfate groups of the L-iduronate 2-sulfate units of dermatan sulfate, heparan sulfate and heparin.</text>
        <dbReference type="EC" id="3.1.6.13"/>
    </reaction>
</comment>
<keyword evidence="4" id="KW-0479">Metal-binding</keyword>
<comment type="similarity">
    <text evidence="3">Belongs to the sulfatase family.</text>
</comment>
<reference evidence="20" key="2">
    <citation type="submission" date="2021-01" db="UniProtKB">
        <authorList>
            <consortium name="EnsemblMetazoa"/>
        </authorList>
    </citation>
    <scope>IDENTIFICATION</scope>
</reference>
<evidence type="ECO:0000256" key="6">
    <source>
        <dbReference type="ARBA" id="ARBA00022801"/>
    </source>
</evidence>
<dbReference type="Pfam" id="PF00884">
    <property type="entry name" value="Sulfatase"/>
    <property type="match status" value="1"/>
</dbReference>
<comment type="cofactor">
    <cofactor evidence="1">
        <name>Ca(2+)</name>
        <dbReference type="ChEBI" id="CHEBI:29108"/>
    </cofactor>
</comment>
<comment type="subunit">
    <text evidence="14">Monomer. The 58-kDa mature form is composed of two chains resulting from proteolitic processing, the 42-kDa chain and the 14-kDa chain that remain stably associated and form the 58-kDa intermediate form which is enzymatically active.</text>
</comment>
<dbReference type="GO" id="GO:1901136">
    <property type="term" value="P:carbohydrate derivative catabolic process"/>
    <property type="evidence" value="ECO:0007669"/>
    <property type="project" value="UniProtKB-ARBA"/>
</dbReference>
<evidence type="ECO:0000256" key="12">
    <source>
        <dbReference type="ARBA" id="ARBA00050460"/>
    </source>
</evidence>
<keyword evidence="6" id="KW-0378">Hydrolase</keyword>
<evidence type="ECO:0000256" key="10">
    <source>
        <dbReference type="ARBA" id="ARBA00023180"/>
    </source>
</evidence>
<dbReference type="GeneID" id="115918435"/>
<evidence type="ECO:0000256" key="14">
    <source>
        <dbReference type="ARBA" id="ARBA00062513"/>
    </source>
</evidence>
<evidence type="ECO:0000256" key="3">
    <source>
        <dbReference type="ARBA" id="ARBA00008779"/>
    </source>
</evidence>
<evidence type="ECO:0000256" key="9">
    <source>
        <dbReference type="ARBA" id="ARBA00023157"/>
    </source>
</evidence>
<evidence type="ECO:0000256" key="4">
    <source>
        <dbReference type="ARBA" id="ARBA00022723"/>
    </source>
</evidence>
<keyword evidence="5 18" id="KW-0732">Signal</keyword>
<evidence type="ECO:0000256" key="2">
    <source>
        <dbReference type="ARBA" id="ARBA00004371"/>
    </source>
</evidence>
<dbReference type="OrthoDB" id="96314at2759"/>
<proteinExistence type="inferred from homology"/>
<reference evidence="21" key="1">
    <citation type="submission" date="2015-02" db="EMBL/GenBank/DDBJ databases">
        <title>Genome sequencing for Strongylocentrotus purpuratus.</title>
        <authorList>
            <person name="Murali S."/>
            <person name="Liu Y."/>
            <person name="Vee V."/>
            <person name="English A."/>
            <person name="Wang M."/>
            <person name="Skinner E."/>
            <person name="Han Y."/>
            <person name="Muzny D.M."/>
            <person name="Worley K.C."/>
            <person name="Gibbs R.A."/>
        </authorList>
    </citation>
    <scope>NUCLEOTIDE SEQUENCE</scope>
</reference>
<evidence type="ECO:0000256" key="18">
    <source>
        <dbReference type="SAM" id="SignalP"/>
    </source>
</evidence>
<dbReference type="EC" id="3.1.6.13" evidence="15"/>